<evidence type="ECO:0000313" key="2">
    <source>
        <dbReference type="EMBL" id="OHA58819.1"/>
    </source>
</evidence>
<protein>
    <submittedName>
        <fullName evidence="2">Uncharacterized protein</fullName>
    </submittedName>
</protein>
<comment type="caution">
    <text evidence="2">The sequence shown here is derived from an EMBL/GenBank/DDBJ whole genome shotgun (WGS) entry which is preliminary data.</text>
</comment>
<keyword evidence="1" id="KW-1133">Transmembrane helix</keyword>
<keyword evidence="1" id="KW-0472">Membrane</keyword>
<accession>A0A1G2QFI4</accession>
<reference evidence="2 3" key="1">
    <citation type="journal article" date="2016" name="Nat. Commun.">
        <title>Thousands of microbial genomes shed light on interconnected biogeochemical processes in an aquifer system.</title>
        <authorList>
            <person name="Anantharaman K."/>
            <person name="Brown C.T."/>
            <person name="Hug L.A."/>
            <person name="Sharon I."/>
            <person name="Castelle C.J."/>
            <person name="Probst A.J."/>
            <person name="Thomas B.C."/>
            <person name="Singh A."/>
            <person name="Wilkins M.J."/>
            <person name="Karaoz U."/>
            <person name="Brodie E.L."/>
            <person name="Williams K.H."/>
            <person name="Hubbard S.S."/>
            <person name="Banfield J.F."/>
        </authorList>
    </citation>
    <scope>NUCLEOTIDE SEQUENCE [LARGE SCALE GENOMIC DNA]</scope>
</reference>
<dbReference type="STRING" id="1802438.A2571_00330"/>
<proteinExistence type="predicted"/>
<sequence>MNYKLLTMEKFFNNKKPVAVVILLLVISNIFFYWKWSYEESNYFYQVEAVPHIELISAMAFYGVDSYQGSTLTSANRGDIAVGSIAGFVKFSNLEDQPKEARQYYTITATDSYDERGYQLFTLTDTLKLQFIPPRSFDDEVLRVADNRQQFVTLEAESGVSVRIDKRTDAVTIVDGGGDIVTLITNQSDYHDFMDEFLN</sequence>
<organism evidence="2 3">
    <name type="scientific">Candidatus Vogelbacteria bacterium RIFOXYD1_FULL_44_32</name>
    <dbReference type="NCBI Taxonomy" id="1802438"/>
    <lineage>
        <taxon>Bacteria</taxon>
        <taxon>Candidatus Vogeliibacteriota</taxon>
    </lineage>
</organism>
<evidence type="ECO:0000256" key="1">
    <source>
        <dbReference type="SAM" id="Phobius"/>
    </source>
</evidence>
<name>A0A1G2QFI4_9BACT</name>
<keyword evidence="1" id="KW-0812">Transmembrane</keyword>
<feature type="transmembrane region" description="Helical" evidence="1">
    <location>
        <begin position="18"/>
        <end position="36"/>
    </location>
</feature>
<dbReference type="AlphaFoldDB" id="A0A1G2QFI4"/>
<gene>
    <name evidence="2" type="ORF">A2571_00330</name>
</gene>
<dbReference type="Proteomes" id="UP000177043">
    <property type="component" value="Unassembled WGS sequence"/>
</dbReference>
<evidence type="ECO:0000313" key="3">
    <source>
        <dbReference type="Proteomes" id="UP000177043"/>
    </source>
</evidence>
<dbReference type="EMBL" id="MHTJ01000002">
    <property type="protein sequence ID" value="OHA58819.1"/>
    <property type="molecule type" value="Genomic_DNA"/>
</dbReference>